<keyword evidence="3" id="KW-1185">Reference proteome</keyword>
<feature type="transmembrane region" description="Helical" evidence="1">
    <location>
        <begin position="390"/>
        <end position="410"/>
    </location>
</feature>
<feature type="transmembrane region" description="Helical" evidence="1">
    <location>
        <begin position="93"/>
        <end position="119"/>
    </location>
</feature>
<keyword evidence="1" id="KW-0472">Membrane</keyword>
<feature type="transmembrane region" description="Helical" evidence="1">
    <location>
        <begin position="309"/>
        <end position="327"/>
    </location>
</feature>
<dbReference type="RefSeq" id="WP_386346521.1">
    <property type="nucleotide sequence ID" value="NZ_JBHSFG010000050.1"/>
</dbReference>
<name>A0ABV8YZP5_9ACTN</name>
<evidence type="ECO:0000313" key="3">
    <source>
        <dbReference type="Proteomes" id="UP001596012"/>
    </source>
</evidence>
<gene>
    <name evidence="2" type="ORF">ACFPH6_29310</name>
</gene>
<accession>A0ABV8YZP5</accession>
<organism evidence="2 3">
    <name type="scientific">Streptomyces xiangluensis</name>
    <dbReference type="NCBI Taxonomy" id="2665720"/>
    <lineage>
        <taxon>Bacteria</taxon>
        <taxon>Bacillati</taxon>
        <taxon>Actinomycetota</taxon>
        <taxon>Actinomycetes</taxon>
        <taxon>Kitasatosporales</taxon>
        <taxon>Streptomycetaceae</taxon>
        <taxon>Streptomyces</taxon>
    </lineage>
</organism>
<keyword evidence="1" id="KW-0812">Transmembrane</keyword>
<feature type="transmembrane region" description="Helical" evidence="1">
    <location>
        <begin position="52"/>
        <end position="72"/>
    </location>
</feature>
<proteinExistence type="predicted"/>
<dbReference type="Proteomes" id="UP001596012">
    <property type="component" value="Unassembled WGS sequence"/>
</dbReference>
<dbReference type="EMBL" id="JBHSFG010000050">
    <property type="protein sequence ID" value="MFC4468586.1"/>
    <property type="molecule type" value="Genomic_DNA"/>
</dbReference>
<feature type="transmembrane region" description="Helical" evidence="1">
    <location>
        <begin position="333"/>
        <end position="355"/>
    </location>
</feature>
<comment type="caution">
    <text evidence="2">The sequence shown here is derived from an EMBL/GenBank/DDBJ whole genome shotgun (WGS) entry which is preliminary data.</text>
</comment>
<keyword evidence="1" id="KW-1133">Transmembrane helix</keyword>
<feature type="transmembrane region" description="Helical" evidence="1">
    <location>
        <begin position="144"/>
        <end position="166"/>
    </location>
</feature>
<feature type="transmembrane region" description="Helical" evidence="1">
    <location>
        <begin position="20"/>
        <end position="40"/>
    </location>
</feature>
<reference evidence="3" key="1">
    <citation type="journal article" date="2019" name="Int. J. Syst. Evol. Microbiol.">
        <title>The Global Catalogue of Microorganisms (GCM) 10K type strain sequencing project: providing services to taxonomists for standard genome sequencing and annotation.</title>
        <authorList>
            <consortium name="The Broad Institute Genomics Platform"/>
            <consortium name="The Broad Institute Genome Sequencing Center for Infectious Disease"/>
            <person name="Wu L."/>
            <person name="Ma J."/>
        </authorList>
    </citation>
    <scope>NUCLEOTIDE SEQUENCE [LARGE SCALE GENOMIC DNA]</scope>
    <source>
        <strain evidence="3">DT43</strain>
    </source>
</reference>
<protein>
    <recommendedName>
        <fullName evidence="4">Integral membrane protein</fullName>
    </recommendedName>
</protein>
<evidence type="ECO:0008006" key="4">
    <source>
        <dbReference type="Google" id="ProtNLM"/>
    </source>
</evidence>
<evidence type="ECO:0000313" key="2">
    <source>
        <dbReference type="EMBL" id="MFC4468586.1"/>
    </source>
</evidence>
<sequence>MLALRLARGARPAVQLRRFLVAVASAGTGFLLLCTLGFAMGHSHDSSGAVIRLAWCLAPLAATVQFAVAVARTDPATRPRPGLFAIGLGPGRLMLLAAISTAVSCTLGSLVALLCALHLRGDLSGLPFDGEAAELLAGNQPLPLAATITLLALVPIAASLASALSLRPREGRQSGARTTYGTGTQGVITEANGSALSDAHPDDPGPPVHPYPAPTGLPWGVAVLAAGLAVETYASRGGPASGPGLPGLQAGGSAGVLLGWALTTLGLAMAGPALTHLSGRLLQAVRPGALRLLAGRILMEEAGRIGRPLGVVCAVASGAYAMAALYTDARPEIGPLTVLGVLLVAGCAVGTLLTAAVEARQDRTDTTAALLGLGAPATLLRGAAALRAGALLAVLGPLTWAIAGLAAVPLTD</sequence>
<evidence type="ECO:0000256" key="1">
    <source>
        <dbReference type="SAM" id="Phobius"/>
    </source>
</evidence>